<comment type="caution">
    <text evidence="2">The sequence shown here is derived from an EMBL/GenBank/DDBJ whole genome shotgun (WGS) entry which is preliminary data.</text>
</comment>
<dbReference type="PANTHER" id="PTHR46476:SF13">
    <property type="entry name" value="2, PUTATIVE, EXPRESSED-RELATED"/>
    <property type="match status" value="1"/>
</dbReference>
<dbReference type="PROSITE" id="PS51910">
    <property type="entry name" value="GH18_2"/>
    <property type="match status" value="1"/>
</dbReference>
<reference evidence="2 3" key="1">
    <citation type="journal article" date="2016" name="Sci. Rep.">
        <title>The genome sequence of the outbreeding globe artichoke constructed de novo incorporating a phase-aware low-pass sequencing strategy of F1 progeny.</title>
        <authorList>
            <person name="Scaglione D."/>
            <person name="Reyes-Chin-Wo S."/>
            <person name="Acquadro A."/>
            <person name="Froenicke L."/>
            <person name="Portis E."/>
            <person name="Beitel C."/>
            <person name="Tirone M."/>
            <person name="Mauro R."/>
            <person name="Lo Monaco A."/>
            <person name="Mauromicale G."/>
            <person name="Faccioli P."/>
            <person name="Cattivelli L."/>
            <person name="Rieseberg L."/>
            <person name="Michelmore R."/>
            <person name="Lanteri S."/>
        </authorList>
    </citation>
    <scope>NUCLEOTIDE SEQUENCE [LARGE SCALE GENOMIC DNA]</scope>
    <source>
        <strain evidence="2">2C</strain>
    </source>
</reference>
<accession>A0A103MLH6</accession>
<dbReference type="STRING" id="59895.A0A103MLH6"/>
<dbReference type="Proteomes" id="UP000243975">
    <property type="component" value="Unassembled WGS sequence"/>
</dbReference>
<dbReference type="PANTHER" id="PTHR46476">
    <property type="entry name" value="CHITINASE 2-LIKE"/>
    <property type="match status" value="1"/>
</dbReference>
<sequence length="124" mass="13299">MVSTQGTAPKSDLFCEYIGVEFNDVKFSDIPVNPNVKFHYIFAFAIDYTTSSSSSPTDGEFNVFWDTDNLTPSKVSSIKNQHSNVIVALSLGGDSVGGGSCYFDPSSVNPLVSDAVSSLTKIIN</sequence>
<name>A0A103MLH6_CYNCS</name>
<dbReference type="SUPFAM" id="SSF51445">
    <property type="entry name" value="(Trans)glycosidases"/>
    <property type="match status" value="1"/>
</dbReference>
<dbReference type="OMA" id="FAFAIDY"/>
<dbReference type="InterPro" id="IPR001223">
    <property type="entry name" value="Glyco_hydro18_cat"/>
</dbReference>
<dbReference type="AlphaFoldDB" id="A0A103MLH6"/>
<dbReference type="PRINTS" id="PR00551">
    <property type="entry name" value="2SGLOBULIN"/>
</dbReference>
<gene>
    <name evidence="2" type="ORF">Ccrd_026608</name>
</gene>
<keyword evidence="3" id="KW-1185">Reference proteome</keyword>
<evidence type="ECO:0000259" key="1">
    <source>
        <dbReference type="PROSITE" id="PS51910"/>
    </source>
</evidence>
<dbReference type="GO" id="GO:0005975">
    <property type="term" value="P:carbohydrate metabolic process"/>
    <property type="evidence" value="ECO:0007669"/>
    <property type="project" value="InterPro"/>
</dbReference>
<dbReference type="Gramene" id="KVF96501">
    <property type="protein sequence ID" value="KVF96501"/>
    <property type="gene ID" value="Ccrd_026608"/>
</dbReference>
<protein>
    <submittedName>
        <fullName evidence="2">2S globulin</fullName>
    </submittedName>
</protein>
<proteinExistence type="predicted"/>
<dbReference type="Gene3D" id="3.20.20.80">
    <property type="entry name" value="Glycosidases"/>
    <property type="match status" value="1"/>
</dbReference>
<organism evidence="2 3">
    <name type="scientific">Cynara cardunculus var. scolymus</name>
    <name type="common">Globe artichoke</name>
    <name type="synonym">Cynara scolymus</name>
    <dbReference type="NCBI Taxonomy" id="59895"/>
    <lineage>
        <taxon>Eukaryota</taxon>
        <taxon>Viridiplantae</taxon>
        <taxon>Streptophyta</taxon>
        <taxon>Embryophyta</taxon>
        <taxon>Tracheophyta</taxon>
        <taxon>Spermatophyta</taxon>
        <taxon>Magnoliopsida</taxon>
        <taxon>eudicotyledons</taxon>
        <taxon>Gunneridae</taxon>
        <taxon>Pentapetalae</taxon>
        <taxon>asterids</taxon>
        <taxon>campanulids</taxon>
        <taxon>Asterales</taxon>
        <taxon>Asteraceae</taxon>
        <taxon>Carduoideae</taxon>
        <taxon>Cardueae</taxon>
        <taxon>Carduinae</taxon>
        <taxon>Cynara</taxon>
    </lineage>
</organism>
<evidence type="ECO:0000313" key="3">
    <source>
        <dbReference type="Proteomes" id="UP000243975"/>
    </source>
</evidence>
<dbReference type="EMBL" id="LEKV01008817">
    <property type="protein sequence ID" value="KVF96501.1"/>
    <property type="molecule type" value="Genomic_DNA"/>
</dbReference>
<feature type="domain" description="GH18" evidence="1">
    <location>
        <begin position="11"/>
        <end position="124"/>
    </location>
</feature>
<evidence type="ECO:0000313" key="2">
    <source>
        <dbReference type="EMBL" id="KVF96501.1"/>
    </source>
</evidence>
<dbReference type="InterPro" id="IPR017853">
    <property type="entry name" value="GH"/>
</dbReference>
<dbReference type="InterPro" id="IPR000677">
    <property type="entry name" value="Chitinase-like"/>
</dbReference>